<keyword evidence="6" id="KW-1185">Reference proteome</keyword>
<dbReference type="SUPFAM" id="SSF69593">
    <property type="entry name" value="Glycerol-3-phosphate (1)-acyltransferase"/>
    <property type="match status" value="1"/>
</dbReference>
<dbReference type="Proteomes" id="UP000294911">
    <property type="component" value="Unassembled WGS sequence"/>
</dbReference>
<name>A0A4R2PY67_9PSEU</name>
<protein>
    <submittedName>
        <fullName evidence="5">1-acyl-sn-glycerol-3-phosphate acyltransferase</fullName>
    </submittedName>
</protein>
<accession>A0A4R2PY67</accession>
<organism evidence="5 6">
    <name type="scientific">Tamaricihabitans halophyticus</name>
    <dbReference type="NCBI Taxonomy" id="1262583"/>
    <lineage>
        <taxon>Bacteria</taxon>
        <taxon>Bacillati</taxon>
        <taxon>Actinomycetota</taxon>
        <taxon>Actinomycetes</taxon>
        <taxon>Pseudonocardiales</taxon>
        <taxon>Pseudonocardiaceae</taxon>
        <taxon>Tamaricihabitans</taxon>
    </lineage>
</organism>
<keyword evidence="1 5" id="KW-0808">Transferase</keyword>
<dbReference type="CDD" id="cd07989">
    <property type="entry name" value="LPLAT_AGPAT-like"/>
    <property type="match status" value="1"/>
</dbReference>
<sequence length="216" mass="23852">MTELPEGAWPRFHDFCRKVADWLYRPTYRLRVTGLSNVPAAGPVVLVANHSSLVEPQMIFGALPRRAVFLVKRELFRGVVGWLLHRMGQISVRRNEPDRAALSTAVRVLRAGGLVAVFPEGSRGRGDMATAHGGAAWLVRASGARVLPVACRGTLRPPGVRRRFRPVVDLAIGKPLDLDVARGRAGLDEATERLRKTLAELVRELDERRAESGIEK</sequence>
<dbReference type="OrthoDB" id="9808424at2"/>
<evidence type="ECO:0000256" key="2">
    <source>
        <dbReference type="ARBA" id="ARBA00023315"/>
    </source>
</evidence>
<dbReference type="PANTHER" id="PTHR10434:SF11">
    <property type="entry name" value="1-ACYL-SN-GLYCEROL-3-PHOSPHATE ACYLTRANSFERASE"/>
    <property type="match status" value="1"/>
</dbReference>
<evidence type="ECO:0000313" key="5">
    <source>
        <dbReference type="EMBL" id="TCP39205.1"/>
    </source>
</evidence>
<dbReference type="GO" id="GO:0003841">
    <property type="term" value="F:1-acylglycerol-3-phosphate O-acyltransferase activity"/>
    <property type="evidence" value="ECO:0007669"/>
    <property type="project" value="TreeGrafter"/>
</dbReference>
<reference evidence="5 6" key="1">
    <citation type="submission" date="2019-03" db="EMBL/GenBank/DDBJ databases">
        <title>Genomic Encyclopedia of Type Strains, Phase IV (KMG-IV): sequencing the most valuable type-strain genomes for metagenomic binning, comparative biology and taxonomic classification.</title>
        <authorList>
            <person name="Goeker M."/>
        </authorList>
    </citation>
    <scope>NUCLEOTIDE SEQUENCE [LARGE SCALE GENOMIC DNA]</scope>
    <source>
        <strain evidence="5 6">DSM 45765</strain>
    </source>
</reference>
<feature type="coiled-coil region" evidence="3">
    <location>
        <begin position="184"/>
        <end position="211"/>
    </location>
</feature>
<proteinExistence type="predicted"/>
<keyword evidence="2 5" id="KW-0012">Acyltransferase</keyword>
<dbReference type="GO" id="GO:0005886">
    <property type="term" value="C:plasma membrane"/>
    <property type="evidence" value="ECO:0007669"/>
    <property type="project" value="TreeGrafter"/>
</dbReference>
<evidence type="ECO:0000256" key="3">
    <source>
        <dbReference type="SAM" id="Coils"/>
    </source>
</evidence>
<dbReference type="EMBL" id="SLXQ01000031">
    <property type="protein sequence ID" value="TCP39205.1"/>
    <property type="molecule type" value="Genomic_DNA"/>
</dbReference>
<evidence type="ECO:0000313" key="6">
    <source>
        <dbReference type="Proteomes" id="UP000294911"/>
    </source>
</evidence>
<dbReference type="PANTHER" id="PTHR10434">
    <property type="entry name" value="1-ACYL-SN-GLYCEROL-3-PHOSPHATE ACYLTRANSFERASE"/>
    <property type="match status" value="1"/>
</dbReference>
<comment type="caution">
    <text evidence="5">The sequence shown here is derived from an EMBL/GenBank/DDBJ whole genome shotgun (WGS) entry which is preliminary data.</text>
</comment>
<evidence type="ECO:0000256" key="1">
    <source>
        <dbReference type="ARBA" id="ARBA00022679"/>
    </source>
</evidence>
<dbReference type="GO" id="GO:0006654">
    <property type="term" value="P:phosphatidic acid biosynthetic process"/>
    <property type="evidence" value="ECO:0007669"/>
    <property type="project" value="TreeGrafter"/>
</dbReference>
<gene>
    <name evidence="5" type="ORF">EV191_1315</name>
</gene>
<dbReference type="InterPro" id="IPR002123">
    <property type="entry name" value="Plipid/glycerol_acylTrfase"/>
</dbReference>
<dbReference type="AlphaFoldDB" id="A0A4R2PY67"/>
<evidence type="ECO:0000259" key="4">
    <source>
        <dbReference type="SMART" id="SM00563"/>
    </source>
</evidence>
<feature type="domain" description="Phospholipid/glycerol acyltransferase" evidence="4">
    <location>
        <begin position="44"/>
        <end position="154"/>
    </location>
</feature>
<dbReference type="Pfam" id="PF01553">
    <property type="entry name" value="Acyltransferase"/>
    <property type="match status" value="1"/>
</dbReference>
<keyword evidence="3" id="KW-0175">Coiled coil</keyword>
<dbReference type="SMART" id="SM00563">
    <property type="entry name" value="PlsC"/>
    <property type="match status" value="1"/>
</dbReference>
<dbReference type="RefSeq" id="WP_132881333.1">
    <property type="nucleotide sequence ID" value="NZ_SLXQ01000031.1"/>
</dbReference>